<dbReference type="AlphaFoldDB" id="A0A0K2USL8"/>
<name>A0A0K2USL8_LEPSM</name>
<organism evidence="1">
    <name type="scientific">Lepeophtheirus salmonis</name>
    <name type="common">Salmon louse</name>
    <name type="synonym">Caligus salmonis</name>
    <dbReference type="NCBI Taxonomy" id="72036"/>
    <lineage>
        <taxon>Eukaryota</taxon>
        <taxon>Metazoa</taxon>
        <taxon>Ecdysozoa</taxon>
        <taxon>Arthropoda</taxon>
        <taxon>Crustacea</taxon>
        <taxon>Multicrustacea</taxon>
        <taxon>Hexanauplia</taxon>
        <taxon>Copepoda</taxon>
        <taxon>Siphonostomatoida</taxon>
        <taxon>Caligidae</taxon>
        <taxon>Lepeophtheirus</taxon>
    </lineage>
</organism>
<feature type="non-terminal residue" evidence="1">
    <location>
        <position position="1"/>
    </location>
</feature>
<proteinExistence type="predicted"/>
<evidence type="ECO:0000313" key="1">
    <source>
        <dbReference type="EMBL" id="CDW41269.1"/>
    </source>
</evidence>
<accession>A0A0K2USL8</accession>
<dbReference type="EMBL" id="HACA01023908">
    <property type="protein sequence ID" value="CDW41269.1"/>
    <property type="molecule type" value="Transcribed_RNA"/>
</dbReference>
<reference evidence="1" key="1">
    <citation type="submission" date="2014-05" db="EMBL/GenBank/DDBJ databases">
        <authorList>
            <person name="Chronopoulou M."/>
        </authorList>
    </citation>
    <scope>NUCLEOTIDE SEQUENCE</scope>
    <source>
        <tissue evidence="1">Whole organism</tissue>
    </source>
</reference>
<sequence length="76" mass="8297">AIFANHSLDTRPTGFAGLDHVCGGDFVPVLDDGGASRSRCCCVNWQRPSSRTPTKISNSWGSYRVSKLVKVKPYLL</sequence>
<protein>
    <submittedName>
        <fullName evidence="1">Uncharacterized protein</fullName>
    </submittedName>
</protein>